<organism evidence="4 5">
    <name type="scientific">Afipia carboxydohydrogena</name>
    <name type="common">Pseudomonas carboxydohydrogena</name>
    <dbReference type="NCBI Taxonomy" id="290"/>
    <lineage>
        <taxon>Bacteria</taxon>
        <taxon>Pseudomonadati</taxon>
        <taxon>Pseudomonadota</taxon>
        <taxon>Alphaproteobacteria</taxon>
        <taxon>Hyphomicrobiales</taxon>
        <taxon>Nitrobacteraceae</taxon>
        <taxon>Afipia</taxon>
    </lineage>
</organism>
<dbReference type="Proteomes" id="UP001213907">
    <property type="component" value="Chromosome"/>
</dbReference>
<keyword evidence="3" id="KW-0732">Signal</keyword>
<dbReference type="EMBL" id="CP113162">
    <property type="protein sequence ID" value="WEF50593.1"/>
    <property type="molecule type" value="Genomic_DNA"/>
</dbReference>
<keyword evidence="2" id="KW-0472">Membrane</keyword>
<evidence type="ECO:0000256" key="3">
    <source>
        <dbReference type="SAM" id="SignalP"/>
    </source>
</evidence>
<evidence type="ECO:0000256" key="1">
    <source>
        <dbReference type="SAM" id="MobiDB-lite"/>
    </source>
</evidence>
<feature type="compositionally biased region" description="Polar residues" evidence="1">
    <location>
        <begin position="24"/>
        <end position="40"/>
    </location>
</feature>
<evidence type="ECO:0000313" key="4">
    <source>
        <dbReference type="EMBL" id="WEF50593.1"/>
    </source>
</evidence>
<feature type="region of interest" description="Disordered" evidence="1">
    <location>
        <begin position="22"/>
        <end position="121"/>
    </location>
</feature>
<reference evidence="4 5" key="1">
    <citation type="submission" date="2022-11" db="EMBL/GenBank/DDBJ databases">
        <authorList>
            <person name="Siebert D."/>
            <person name="Busche T."/>
            <person name="Saydam E."/>
            <person name="Kalinowski J."/>
            <person name="Ruckert C."/>
            <person name="Blombach B."/>
        </authorList>
    </citation>
    <scope>NUCLEOTIDE SEQUENCE [LARGE SCALE GENOMIC DNA]</scope>
    <source>
        <strain evidence="4 5">DSM 1083</strain>
    </source>
</reference>
<feature type="compositionally biased region" description="Basic residues" evidence="1">
    <location>
        <begin position="47"/>
        <end position="66"/>
    </location>
</feature>
<feature type="compositionally biased region" description="Basic and acidic residues" evidence="1">
    <location>
        <begin position="72"/>
        <end position="94"/>
    </location>
</feature>
<protein>
    <submittedName>
        <fullName evidence="4">Uncharacterized protein</fullName>
    </submittedName>
</protein>
<gene>
    <name evidence="4" type="ORF">AFIC_002137</name>
</gene>
<dbReference type="RefSeq" id="WP_275246223.1">
    <property type="nucleotide sequence ID" value="NZ_BAABDX010000002.1"/>
</dbReference>
<keyword evidence="2" id="KW-0812">Transmembrane</keyword>
<name>A0ABY8BKX1_AFICR</name>
<accession>A0ABY8BKX1</accession>
<feature type="signal peptide" evidence="3">
    <location>
        <begin position="1"/>
        <end position="28"/>
    </location>
</feature>
<evidence type="ECO:0000313" key="5">
    <source>
        <dbReference type="Proteomes" id="UP001213907"/>
    </source>
</evidence>
<proteinExistence type="predicted"/>
<keyword evidence="2" id="KW-1133">Transmembrane helix</keyword>
<sequence>MRRRIRYALIMAAMAFAWTAGHTGPSQAAPQAEATASSTKPLALGKFSKHRKKHIRRHRSSKKHHASASTKDSSRISSKTDKDDDTKIAARGEADAPLPPSVANAHAELTSPPPEQPMVAQNLLPDSSTLTETDKAATAEPAPNGVQITTSDQLNDMDRDAAAAPATPPEPTTVALAQIAQPAIASTGDESAWRSASLIGKIFIAFGVMLTLASAARMLWPQRAT</sequence>
<evidence type="ECO:0000256" key="2">
    <source>
        <dbReference type="SAM" id="Phobius"/>
    </source>
</evidence>
<keyword evidence="5" id="KW-1185">Reference proteome</keyword>
<feature type="chain" id="PRO_5047037856" evidence="3">
    <location>
        <begin position="29"/>
        <end position="225"/>
    </location>
</feature>
<feature type="transmembrane region" description="Helical" evidence="2">
    <location>
        <begin position="198"/>
        <end position="220"/>
    </location>
</feature>